<evidence type="ECO:0000313" key="6">
    <source>
        <dbReference type="EMBL" id="SAM02500.1"/>
    </source>
</evidence>
<keyword evidence="4" id="KW-0496">Mitochondrion</keyword>
<dbReference type="OMA" id="EHETMYK"/>
<evidence type="ECO:0000256" key="2">
    <source>
        <dbReference type="ARBA" id="ARBA00008197"/>
    </source>
</evidence>
<feature type="compositionally biased region" description="Low complexity" evidence="5">
    <location>
        <begin position="77"/>
        <end position="87"/>
    </location>
</feature>
<accession>A0A168PJE5</accession>
<gene>
    <name evidence="6" type="primary">ABSGL_08293.1 scaffold 9741</name>
</gene>
<organism evidence="6">
    <name type="scientific">Absidia glauca</name>
    <name type="common">Pin mould</name>
    <dbReference type="NCBI Taxonomy" id="4829"/>
    <lineage>
        <taxon>Eukaryota</taxon>
        <taxon>Fungi</taxon>
        <taxon>Fungi incertae sedis</taxon>
        <taxon>Mucoromycota</taxon>
        <taxon>Mucoromycotina</taxon>
        <taxon>Mucoromycetes</taxon>
        <taxon>Mucorales</taxon>
        <taxon>Cunninghamellaceae</taxon>
        <taxon>Absidia</taxon>
    </lineage>
</organism>
<evidence type="ECO:0000256" key="5">
    <source>
        <dbReference type="SAM" id="MobiDB-lite"/>
    </source>
</evidence>
<protein>
    <submittedName>
        <fullName evidence="6">Uncharacterized protein</fullName>
    </submittedName>
</protein>
<dbReference type="Pfam" id="PF15786">
    <property type="entry name" value="PET117"/>
    <property type="match status" value="1"/>
</dbReference>
<keyword evidence="3" id="KW-0809">Transit peptide</keyword>
<dbReference type="InParanoid" id="A0A168PJE5"/>
<dbReference type="STRING" id="4829.A0A168PJE5"/>
<evidence type="ECO:0000256" key="3">
    <source>
        <dbReference type="ARBA" id="ARBA00022946"/>
    </source>
</evidence>
<dbReference type="GO" id="GO:0033617">
    <property type="term" value="P:mitochondrial respiratory chain complex IV assembly"/>
    <property type="evidence" value="ECO:0007669"/>
    <property type="project" value="TreeGrafter"/>
</dbReference>
<dbReference type="OrthoDB" id="76305at2759"/>
<evidence type="ECO:0000256" key="4">
    <source>
        <dbReference type="ARBA" id="ARBA00023128"/>
    </source>
</evidence>
<proteinExistence type="inferred from homology"/>
<reference evidence="6" key="1">
    <citation type="submission" date="2016-04" db="EMBL/GenBank/DDBJ databases">
        <authorList>
            <person name="Evans L.H."/>
            <person name="Alamgir A."/>
            <person name="Owens N."/>
            <person name="Weber N.D."/>
            <person name="Virtaneva K."/>
            <person name="Barbian K."/>
            <person name="Babar A."/>
            <person name="Rosenke K."/>
        </authorList>
    </citation>
    <scope>NUCLEOTIDE SEQUENCE [LARGE SCALE GENOMIC DNA]</scope>
    <source>
        <strain evidence="6">CBS 101.48</strain>
    </source>
</reference>
<comment type="similarity">
    <text evidence="2">Belongs to the PET117 family.</text>
</comment>
<feature type="region of interest" description="Disordered" evidence="5">
    <location>
        <begin position="44"/>
        <end position="87"/>
    </location>
</feature>
<feature type="compositionally biased region" description="Basic and acidic residues" evidence="5">
    <location>
        <begin position="44"/>
        <end position="69"/>
    </location>
</feature>
<name>A0A168PJE5_ABSGL</name>
<dbReference type="AlphaFoldDB" id="A0A168PJE5"/>
<dbReference type="GO" id="GO:0005739">
    <property type="term" value="C:mitochondrion"/>
    <property type="evidence" value="ECO:0007669"/>
    <property type="project" value="UniProtKB-SubCell"/>
</dbReference>
<keyword evidence="7" id="KW-1185">Reference proteome</keyword>
<dbReference type="PANTHER" id="PTHR28163">
    <property type="entry name" value="PROTEIN PET117 HOMOLOG, MITOCHONDRIAL"/>
    <property type="match status" value="1"/>
</dbReference>
<evidence type="ECO:0000313" key="7">
    <source>
        <dbReference type="Proteomes" id="UP000078561"/>
    </source>
</evidence>
<dbReference type="PANTHER" id="PTHR28163:SF1">
    <property type="entry name" value="PROTEIN PET117 HOMOLOG, MITOCHONDRIAL"/>
    <property type="match status" value="1"/>
</dbReference>
<comment type="subcellular location">
    <subcellularLocation>
        <location evidence="1">Mitochondrion</location>
    </subcellularLocation>
</comment>
<dbReference type="InterPro" id="IPR031568">
    <property type="entry name" value="Pet117"/>
</dbReference>
<dbReference type="Proteomes" id="UP000078561">
    <property type="component" value="Unassembled WGS sequence"/>
</dbReference>
<evidence type="ECO:0000256" key="1">
    <source>
        <dbReference type="ARBA" id="ARBA00004173"/>
    </source>
</evidence>
<sequence length="87" mass="9912">MSTAAKVTLGASIVFCCGSIYGVHYIQRYEQELMRQGLVKDDERRLKKEQQQNNQRELEEQQALHKELLKTQTVSKAPSSEPASSED</sequence>
<dbReference type="EMBL" id="LT553855">
    <property type="protein sequence ID" value="SAM02500.1"/>
    <property type="molecule type" value="Genomic_DNA"/>
</dbReference>